<dbReference type="RefSeq" id="WP_378320722.1">
    <property type="nucleotide sequence ID" value="NZ_JBHUHY010000015.1"/>
</dbReference>
<organism evidence="1 2">
    <name type="scientific">Aquimarina celericrescens</name>
    <dbReference type="NCBI Taxonomy" id="1964542"/>
    <lineage>
        <taxon>Bacteria</taxon>
        <taxon>Pseudomonadati</taxon>
        <taxon>Bacteroidota</taxon>
        <taxon>Flavobacteriia</taxon>
        <taxon>Flavobacteriales</taxon>
        <taxon>Flavobacteriaceae</taxon>
        <taxon>Aquimarina</taxon>
    </lineage>
</organism>
<comment type="caution">
    <text evidence="1">The sequence shown here is derived from an EMBL/GenBank/DDBJ whole genome shotgun (WGS) entry which is preliminary data.</text>
</comment>
<dbReference type="SUPFAM" id="SSF55961">
    <property type="entry name" value="Bet v1-like"/>
    <property type="match status" value="1"/>
</dbReference>
<name>A0ABW5B0M4_9FLAO</name>
<dbReference type="Pfam" id="PF10851">
    <property type="entry name" value="DUF2652"/>
    <property type="match status" value="1"/>
</dbReference>
<sequence>MVDSLLFIPDISGFTHFVQNTEIEHSQHVISELLEILITANTQNLKLAEVEGDALFFYKENEIPSQEKLLAQIETMFTVFYSHLKLLEKNRICPCNACATAPNLQLKIIVHCGELQFITVQEKRKPFGQIVIEAHRLLKNSIQSDNYALVSDSVAKIIGLPVDYKSKLYHFNQGADSYDSSEIGYLFSKIDKNNLKLNPFAVPEVVDFKWPPSIIFIRNLEISANQLLEYITNYSYRHYWVKGVEKFEYNPEEVTRLGTEHVCIVDGKRLNFTTVTKEVDPDSLIYGELTTDVPIEALYQFFIIKPKSENTCQLTVEIYPKAKSIFTKLLLTLLMKRAIRKSLKTSLDNLETFIKQDSVSC</sequence>
<keyword evidence="2" id="KW-1185">Reference proteome</keyword>
<evidence type="ECO:0000313" key="2">
    <source>
        <dbReference type="Proteomes" id="UP001597344"/>
    </source>
</evidence>
<dbReference type="CDD" id="cd07812">
    <property type="entry name" value="SRPBCC"/>
    <property type="match status" value="1"/>
</dbReference>
<gene>
    <name evidence="1" type="ORF">ACFSJT_13000</name>
</gene>
<dbReference type="Proteomes" id="UP001597344">
    <property type="component" value="Unassembled WGS sequence"/>
</dbReference>
<reference evidence="2" key="1">
    <citation type="journal article" date="2019" name="Int. J. Syst. Evol. Microbiol.">
        <title>The Global Catalogue of Microorganisms (GCM) 10K type strain sequencing project: providing services to taxonomists for standard genome sequencing and annotation.</title>
        <authorList>
            <consortium name="The Broad Institute Genomics Platform"/>
            <consortium name="The Broad Institute Genome Sequencing Center for Infectious Disease"/>
            <person name="Wu L."/>
            <person name="Ma J."/>
        </authorList>
    </citation>
    <scope>NUCLEOTIDE SEQUENCE [LARGE SCALE GENOMIC DNA]</scope>
    <source>
        <strain evidence="2">DT92</strain>
    </source>
</reference>
<accession>A0ABW5B0M4</accession>
<dbReference type="EMBL" id="JBHUHY010000015">
    <property type="protein sequence ID" value="MFD2187712.1"/>
    <property type="molecule type" value="Genomic_DNA"/>
</dbReference>
<dbReference type="InterPro" id="IPR023393">
    <property type="entry name" value="START-like_dom_sf"/>
</dbReference>
<dbReference type="InterPro" id="IPR020503">
    <property type="entry name" value="Uncharacterised_Rv2561"/>
</dbReference>
<evidence type="ECO:0000313" key="1">
    <source>
        <dbReference type="EMBL" id="MFD2187712.1"/>
    </source>
</evidence>
<dbReference type="Gene3D" id="3.30.530.20">
    <property type="match status" value="1"/>
</dbReference>
<protein>
    <submittedName>
        <fullName evidence="1">DUF2652 domain-containing protein</fullName>
    </submittedName>
</protein>
<proteinExistence type="predicted"/>